<name>A0A699GPU6_TANCI</name>
<reference evidence="2" key="1">
    <citation type="journal article" date="2019" name="Sci. Rep.">
        <title>Draft genome of Tanacetum cinerariifolium, the natural source of mosquito coil.</title>
        <authorList>
            <person name="Yamashiro T."/>
            <person name="Shiraishi A."/>
            <person name="Satake H."/>
            <person name="Nakayama K."/>
        </authorList>
    </citation>
    <scope>NUCLEOTIDE SEQUENCE</scope>
</reference>
<sequence length="216" mass="24399">MSEQYSRDSWTIEGWFRSGVSSIGIGQTGTMSGGPDQHPNSHMVSEGPDQDHNSNVVSEGQDQDHISRVMSGGPLANTEEHPNLLELETGETMINPQPEREWVQGVEEEGMRMGSWEGPTALALLAKTTHSPTFIKENIESWRTLIRERDQHDKIGETPKQLTCDESEREESEGPQYAKQPYEKSLIDGTMEKEFLVNFSMEIPKRIFRSSYGSRQ</sequence>
<feature type="region of interest" description="Disordered" evidence="1">
    <location>
        <begin position="23"/>
        <end position="79"/>
    </location>
</feature>
<evidence type="ECO:0000256" key="1">
    <source>
        <dbReference type="SAM" id="MobiDB-lite"/>
    </source>
</evidence>
<feature type="region of interest" description="Disordered" evidence="1">
    <location>
        <begin position="150"/>
        <end position="184"/>
    </location>
</feature>
<proteinExistence type="predicted"/>
<dbReference type="EMBL" id="BKCJ010032423">
    <property type="protein sequence ID" value="GEV73013.1"/>
    <property type="molecule type" value="Genomic_DNA"/>
</dbReference>
<gene>
    <name evidence="2" type="ORF">Tci_144990</name>
</gene>
<comment type="caution">
    <text evidence="2">The sequence shown here is derived from an EMBL/GenBank/DDBJ whole genome shotgun (WGS) entry which is preliminary data.</text>
</comment>
<organism evidence="2">
    <name type="scientific">Tanacetum cinerariifolium</name>
    <name type="common">Dalmatian daisy</name>
    <name type="synonym">Chrysanthemum cinerariifolium</name>
    <dbReference type="NCBI Taxonomy" id="118510"/>
    <lineage>
        <taxon>Eukaryota</taxon>
        <taxon>Viridiplantae</taxon>
        <taxon>Streptophyta</taxon>
        <taxon>Embryophyta</taxon>
        <taxon>Tracheophyta</taxon>
        <taxon>Spermatophyta</taxon>
        <taxon>Magnoliopsida</taxon>
        <taxon>eudicotyledons</taxon>
        <taxon>Gunneridae</taxon>
        <taxon>Pentapetalae</taxon>
        <taxon>asterids</taxon>
        <taxon>campanulids</taxon>
        <taxon>Asterales</taxon>
        <taxon>Asteraceae</taxon>
        <taxon>Asteroideae</taxon>
        <taxon>Anthemideae</taxon>
        <taxon>Anthemidinae</taxon>
        <taxon>Tanacetum</taxon>
    </lineage>
</organism>
<evidence type="ECO:0000313" key="2">
    <source>
        <dbReference type="EMBL" id="GEV73013.1"/>
    </source>
</evidence>
<accession>A0A699GPU6</accession>
<dbReference type="AlphaFoldDB" id="A0A699GPU6"/>
<protein>
    <submittedName>
        <fullName evidence="2">Uncharacterized protein</fullName>
    </submittedName>
</protein>